<proteinExistence type="inferred from homology"/>
<keyword evidence="16" id="KW-1185">Reference proteome</keyword>
<dbReference type="GO" id="GO:0005789">
    <property type="term" value="C:endoplasmic reticulum membrane"/>
    <property type="evidence" value="ECO:0007669"/>
    <property type="project" value="UniProtKB-SubCell"/>
</dbReference>
<evidence type="ECO:0000256" key="8">
    <source>
        <dbReference type="ARBA" id="ARBA00022824"/>
    </source>
</evidence>
<evidence type="ECO:0000256" key="10">
    <source>
        <dbReference type="ARBA" id="ARBA00023136"/>
    </source>
</evidence>
<dbReference type="Pfam" id="PF15924">
    <property type="entry name" value="ALG11_N"/>
    <property type="match status" value="1"/>
</dbReference>
<evidence type="ECO:0000259" key="13">
    <source>
        <dbReference type="Pfam" id="PF00534"/>
    </source>
</evidence>
<evidence type="ECO:0000256" key="9">
    <source>
        <dbReference type="ARBA" id="ARBA00022989"/>
    </source>
</evidence>
<dbReference type="InterPro" id="IPR001296">
    <property type="entry name" value="Glyco_trans_1"/>
</dbReference>
<keyword evidence="8 12" id="KW-0256">Endoplasmic reticulum</keyword>
<keyword evidence="5 12" id="KW-0328">Glycosyltransferase</keyword>
<keyword evidence="6 12" id="KW-0808">Transferase</keyword>
<dbReference type="Proteomes" id="UP000822688">
    <property type="component" value="Chromosome 1"/>
</dbReference>
<dbReference type="InterPro" id="IPR031814">
    <property type="entry name" value="ALG11_N"/>
</dbReference>
<evidence type="ECO:0000256" key="3">
    <source>
        <dbReference type="ARBA" id="ARBA00012645"/>
    </source>
</evidence>
<evidence type="ECO:0000256" key="4">
    <source>
        <dbReference type="ARBA" id="ARBA00022018"/>
    </source>
</evidence>
<comment type="subcellular location">
    <subcellularLocation>
        <location evidence="1">Endoplasmic reticulum membrane</location>
        <topology evidence="1">Single-pass membrane protein</topology>
    </subcellularLocation>
</comment>
<keyword evidence="10 12" id="KW-0472">Membrane</keyword>
<keyword evidence="7 12" id="KW-0812">Transmembrane</keyword>
<feature type="domain" description="Glycosyl transferase family 1" evidence="13">
    <location>
        <begin position="284"/>
        <end position="445"/>
    </location>
</feature>
<comment type="pathway">
    <text evidence="2 12">Protein modification; protein glycosylation.</text>
</comment>
<evidence type="ECO:0000256" key="7">
    <source>
        <dbReference type="ARBA" id="ARBA00022692"/>
    </source>
</evidence>
<dbReference type="EC" id="2.4.1.131" evidence="3 12"/>
<sequence>MHEVMQWNVMELWRWQGLVAGVLGLVIIFSGMLLAGVLLWGRRRRQQMQRAVAFFHPRTEDGGGGERVLWCAVRAVQELAPELSTVVYTVDVATPESLAARALDLFGVKLPRCPSVVMLQKGSWIEPKSFRRFTILFQSVGSMVLAWEALSKLTPVLFVDTSGYAFTYAIARVAGSFVACYTHYPTISTDMLARVCSRASSYNNDTKISSSFWLSTAKVWYYRLLAQLYGWAGRCAHVGMVNSSWTYNHIIKLWRSPDRIFLVYPPCDTLTLEALPLDRPKLQLPYIISVAGFRPEKAHTLQLLAFGKALEKLSLEHKRARLKLVGYCRPEDEQRIQSLRDKCKELGLEPYVEFHLRVGDREKAELLGGAIGGLHTMADEHFGISVVEYMAAGVVPIGPKLDIVVDEGGQKPGFLATSISEYAEAIYQVLTMPNYERLKLAEAAKLSASRFSESRFNSAFKKAMGPLLDQAVRHTSVLPKGR</sequence>
<dbReference type="PANTHER" id="PTHR45919:SF1">
    <property type="entry name" value="GDP-MAN:MAN(3)GLCNAC(2)-PP-DOL ALPHA-1,2-MANNOSYLTRANSFERASE"/>
    <property type="match status" value="1"/>
</dbReference>
<dbReference type="GO" id="GO:0006487">
    <property type="term" value="P:protein N-linked glycosylation"/>
    <property type="evidence" value="ECO:0007669"/>
    <property type="project" value="TreeGrafter"/>
</dbReference>
<dbReference type="PANTHER" id="PTHR45919">
    <property type="entry name" value="GDP-MAN:MAN(3)GLCNAC(2)-PP-DOL ALPHA-1,2-MANNOSYLTRANSFERASE"/>
    <property type="match status" value="1"/>
</dbReference>
<dbReference type="GO" id="GO:0004377">
    <property type="term" value="F:GDP-Man:Man(3)GlcNAc(2)-PP-Dol alpha-1,2-mannosyltransferase activity"/>
    <property type="evidence" value="ECO:0007669"/>
    <property type="project" value="UniProtKB-UniRule"/>
</dbReference>
<evidence type="ECO:0000259" key="14">
    <source>
        <dbReference type="Pfam" id="PF15924"/>
    </source>
</evidence>
<dbReference type="CDD" id="cd03806">
    <property type="entry name" value="GT4_ALG11-like"/>
    <property type="match status" value="1"/>
</dbReference>
<evidence type="ECO:0000313" key="15">
    <source>
        <dbReference type="EMBL" id="KAG0590966.1"/>
    </source>
</evidence>
<gene>
    <name evidence="15" type="ORF">KC19_1G139300</name>
</gene>
<dbReference type="AlphaFoldDB" id="A0A8T0J6Z4"/>
<dbReference type="EMBL" id="CM026421">
    <property type="protein sequence ID" value="KAG0590966.1"/>
    <property type="molecule type" value="Genomic_DNA"/>
</dbReference>
<dbReference type="SUPFAM" id="SSF53756">
    <property type="entry name" value="UDP-Glycosyltransferase/glycogen phosphorylase"/>
    <property type="match status" value="1"/>
</dbReference>
<evidence type="ECO:0000256" key="12">
    <source>
        <dbReference type="RuleBase" id="RU367051"/>
    </source>
</evidence>
<evidence type="ECO:0000313" key="16">
    <source>
        <dbReference type="Proteomes" id="UP000822688"/>
    </source>
</evidence>
<reference evidence="15" key="1">
    <citation type="submission" date="2020-06" db="EMBL/GenBank/DDBJ databases">
        <title>WGS assembly of Ceratodon purpureus strain R40.</title>
        <authorList>
            <person name="Carey S.B."/>
            <person name="Jenkins J."/>
            <person name="Shu S."/>
            <person name="Lovell J.T."/>
            <person name="Sreedasyam A."/>
            <person name="Maumus F."/>
            <person name="Tiley G.P."/>
            <person name="Fernandez-Pozo N."/>
            <person name="Barry K."/>
            <person name="Chen C."/>
            <person name="Wang M."/>
            <person name="Lipzen A."/>
            <person name="Daum C."/>
            <person name="Saski C.A."/>
            <person name="Payton A.C."/>
            <person name="Mcbreen J.C."/>
            <person name="Conrad R.E."/>
            <person name="Kollar L.M."/>
            <person name="Olsson S."/>
            <person name="Huttunen S."/>
            <person name="Landis J.B."/>
            <person name="Wickett N.J."/>
            <person name="Johnson M.G."/>
            <person name="Rensing S.A."/>
            <person name="Grimwood J."/>
            <person name="Schmutz J."/>
            <person name="Mcdaniel S.F."/>
        </authorList>
    </citation>
    <scope>NUCLEOTIDE SEQUENCE</scope>
    <source>
        <strain evidence="15">R40</strain>
    </source>
</reference>
<keyword evidence="9 12" id="KW-1133">Transmembrane helix</keyword>
<feature type="transmembrane region" description="Helical" evidence="12">
    <location>
        <begin position="15"/>
        <end position="40"/>
    </location>
</feature>
<dbReference type="InterPro" id="IPR038013">
    <property type="entry name" value="ALG11"/>
</dbReference>
<comment type="function">
    <text evidence="12">GDP-Man:Man(3)GlcNAc(2)-PP-Dol alpha-1,2-mannosyltransferase that operates in the biosynthetic pathway of dolichol-linked oligosaccharides, the glycan precursors employed in protein asparagine (N)-glycosylation. The assembly of dolichol-linked oligosaccharides begins on the cytosolic side of the endoplasmic reticulum membrane and finishes in its lumen. The sequential addition of sugars to dolichol pyrophosphate produces dolichol-linked oligosaccharides containing fourteen sugars, including two GlcNAcs, nine mannoses and three glucoses. Once assembled, the oligosaccharide is transferred from the lipid to nascent proteins by oligosaccharyltransferases. Catalyzes, on the cytoplasmic face of the endoplasmic reticulum, the addition of the fourth and fifth mannose residues to the dolichol-linked oligosaccharide chain, to produce Man(5)GlcNAc(2)-PP-dolichol core oligosaccharide.</text>
</comment>
<evidence type="ECO:0000256" key="1">
    <source>
        <dbReference type="ARBA" id="ARBA00004389"/>
    </source>
</evidence>
<comment type="caution">
    <text evidence="15">The sequence shown here is derived from an EMBL/GenBank/DDBJ whole genome shotgun (WGS) entry which is preliminary data.</text>
</comment>
<organism evidence="15 16">
    <name type="scientific">Ceratodon purpureus</name>
    <name type="common">Fire moss</name>
    <name type="synonym">Dicranum purpureum</name>
    <dbReference type="NCBI Taxonomy" id="3225"/>
    <lineage>
        <taxon>Eukaryota</taxon>
        <taxon>Viridiplantae</taxon>
        <taxon>Streptophyta</taxon>
        <taxon>Embryophyta</taxon>
        <taxon>Bryophyta</taxon>
        <taxon>Bryophytina</taxon>
        <taxon>Bryopsida</taxon>
        <taxon>Dicranidae</taxon>
        <taxon>Pseudoditrichales</taxon>
        <taxon>Ditrichaceae</taxon>
        <taxon>Ceratodon</taxon>
    </lineage>
</organism>
<feature type="domain" description="ALG11 mannosyltransferase N-terminal" evidence="14">
    <location>
        <begin position="50"/>
        <end position="254"/>
    </location>
</feature>
<evidence type="ECO:0000256" key="5">
    <source>
        <dbReference type="ARBA" id="ARBA00022676"/>
    </source>
</evidence>
<comment type="catalytic activity">
    <reaction evidence="11 12">
        <text>an alpha-D-Man-(1-&gt;3)-[alpha-D-Man-(1-&gt;6)]-beta-D-Man-(1-&gt;4)-beta-D-GlcNAc-(1-&gt;4)-alpha-D-GlcNAc-diphospho-di-trans,poly-cis-dolichol + 2 GDP-alpha-D-mannose = an alpha-D-Man-(1-&gt;2)-alpha-D-Man-(1-&gt;2)-alpha-D-Man-(1-&gt;3)-[alpha-D-Man-(1-&gt;6)]-beta-D-Man-(1-&gt;4)-beta-D-GlcNAc-(1-&gt;4)-alpha-D-GlcNAc-diphospho-di-trans,poly-cis-dolichol + 2 GDP + 2 H(+)</text>
        <dbReference type="Rhea" id="RHEA:29523"/>
        <dbReference type="Rhea" id="RHEA-COMP:19515"/>
        <dbReference type="Rhea" id="RHEA-COMP:19516"/>
        <dbReference type="ChEBI" id="CHEBI:15378"/>
        <dbReference type="ChEBI" id="CHEBI:57527"/>
        <dbReference type="ChEBI" id="CHEBI:58189"/>
        <dbReference type="ChEBI" id="CHEBI:132511"/>
        <dbReference type="ChEBI" id="CHEBI:132515"/>
        <dbReference type="EC" id="2.4.1.131"/>
    </reaction>
    <physiologicalReaction direction="left-to-right" evidence="11 12">
        <dbReference type="Rhea" id="RHEA:29524"/>
    </physiologicalReaction>
</comment>
<dbReference type="Pfam" id="PF00534">
    <property type="entry name" value="Glycos_transf_1"/>
    <property type="match status" value="1"/>
</dbReference>
<evidence type="ECO:0000256" key="2">
    <source>
        <dbReference type="ARBA" id="ARBA00004922"/>
    </source>
</evidence>
<name>A0A8T0J6Z4_CERPU</name>
<protein>
    <recommendedName>
        <fullName evidence="4 12">GDP-Man:Man(3)GlcNAc(2)-PP-Dol alpha-1,2-mannosyltransferase</fullName>
        <ecNumber evidence="3 12">2.4.1.131</ecNumber>
    </recommendedName>
</protein>
<comment type="similarity">
    <text evidence="12">Belongs to the glycosyltransferase group 1 family. Glycosyltransferase 4 subfamily.</text>
</comment>
<evidence type="ECO:0000256" key="11">
    <source>
        <dbReference type="ARBA" id="ARBA00045065"/>
    </source>
</evidence>
<accession>A0A8T0J6Z4</accession>
<dbReference type="Gene3D" id="3.40.50.2000">
    <property type="entry name" value="Glycogen Phosphorylase B"/>
    <property type="match status" value="1"/>
</dbReference>
<evidence type="ECO:0000256" key="6">
    <source>
        <dbReference type="ARBA" id="ARBA00022679"/>
    </source>
</evidence>